<feature type="compositionally biased region" description="Basic and acidic residues" evidence="1">
    <location>
        <begin position="28"/>
        <end position="62"/>
    </location>
</feature>
<evidence type="ECO:0000313" key="3">
    <source>
        <dbReference type="Proteomes" id="UP000550707"/>
    </source>
</evidence>
<comment type="caution">
    <text evidence="2">The sequence shown here is derived from an EMBL/GenBank/DDBJ whole genome shotgun (WGS) entry which is preliminary data.</text>
</comment>
<dbReference type="EMBL" id="JACASF010000014">
    <property type="protein sequence ID" value="KAF6433784.1"/>
    <property type="molecule type" value="Genomic_DNA"/>
</dbReference>
<feature type="region of interest" description="Disordered" evidence="1">
    <location>
        <begin position="91"/>
        <end position="122"/>
    </location>
</feature>
<feature type="compositionally biased region" description="Polar residues" evidence="1">
    <location>
        <begin position="98"/>
        <end position="113"/>
    </location>
</feature>
<protein>
    <submittedName>
        <fullName evidence="2">Uncharacterized protein</fullName>
    </submittedName>
</protein>
<organism evidence="2 3">
    <name type="scientific">Molossus molossus</name>
    <name type="common">Pallas' mastiff bat</name>
    <name type="synonym">Vespertilio molossus</name>
    <dbReference type="NCBI Taxonomy" id="27622"/>
    <lineage>
        <taxon>Eukaryota</taxon>
        <taxon>Metazoa</taxon>
        <taxon>Chordata</taxon>
        <taxon>Craniata</taxon>
        <taxon>Vertebrata</taxon>
        <taxon>Euteleostomi</taxon>
        <taxon>Mammalia</taxon>
        <taxon>Eutheria</taxon>
        <taxon>Laurasiatheria</taxon>
        <taxon>Chiroptera</taxon>
        <taxon>Yangochiroptera</taxon>
        <taxon>Molossidae</taxon>
        <taxon>Molossus</taxon>
    </lineage>
</organism>
<name>A0A7J8EE89_MOLMO</name>
<dbReference type="AlphaFoldDB" id="A0A7J8EE89"/>
<evidence type="ECO:0000256" key="1">
    <source>
        <dbReference type="SAM" id="MobiDB-lite"/>
    </source>
</evidence>
<accession>A0A7J8EE89</accession>
<dbReference type="Proteomes" id="UP000550707">
    <property type="component" value="Unassembled WGS sequence"/>
</dbReference>
<dbReference type="InParanoid" id="A0A7J8EE89"/>
<sequence>MLLISVPGRSLFGRVFAWQQEVPTDSFAWKDHPCDDKAMTENPKTKEKGRRGNEEKHSEGRLKTSGLGSPYPDSTNGNCSYNSFVHESQRAGGGSGWKWTQTDPSSRVNSTSYEMCDFGQIP</sequence>
<gene>
    <name evidence="2" type="ORF">HJG59_008848</name>
</gene>
<proteinExistence type="predicted"/>
<keyword evidence="3" id="KW-1185">Reference proteome</keyword>
<feature type="region of interest" description="Disordered" evidence="1">
    <location>
        <begin position="27"/>
        <end position="73"/>
    </location>
</feature>
<evidence type="ECO:0000313" key="2">
    <source>
        <dbReference type="EMBL" id="KAF6433784.1"/>
    </source>
</evidence>
<reference evidence="2 3" key="1">
    <citation type="journal article" date="2020" name="Nature">
        <title>Six reference-quality genomes reveal evolution of bat adaptations.</title>
        <authorList>
            <person name="Jebb D."/>
            <person name="Huang Z."/>
            <person name="Pippel M."/>
            <person name="Hughes G.M."/>
            <person name="Lavrichenko K."/>
            <person name="Devanna P."/>
            <person name="Winkler S."/>
            <person name="Jermiin L.S."/>
            <person name="Skirmuntt E.C."/>
            <person name="Katzourakis A."/>
            <person name="Burkitt-Gray L."/>
            <person name="Ray D.A."/>
            <person name="Sullivan K.A.M."/>
            <person name="Roscito J.G."/>
            <person name="Kirilenko B.M."/>
            <person name="Davalos L.M."/>
            <person name="Corthals A.P."/>
            <person name="Power M.L."/>
            <person name="Jones G."/>
            <person name="Ransome R.D."/>
            <person name="Dechmann D.K.N."/>
            <person name="Locatelli A.G."/>
            <person name="Puechmaille S.J."/>
            <person name="Fedrigo O."/>
            <person name="Jarvis E.D."/>
            <person name="Hiller M."/>
            <person name="Vernes S.C."/>
            <person name="Myers E.W."/>
            <person name="Teeling E.C."/>
        </authorList>
    </citation>
    <scope>NUCLEOTIDE SEQUENCE [LARGE SCALE GENOMIC DNA]</scope>
    <source>
        <strain evidence="2">MMolMol1</strain>
        <tissue evidence="2">Muscle</tissue>
    </source>
</reference>